<dbReference type="PANTHER" id="PTHR24559:SF437">
    <property type="entry name" value="RNA-DIRECTED DNA POLYMERASE HOMOLOG"/>
    <property type="match status" value="1"/>
</dbReference>
<reference evidence="1" key="1">
    <citation type="submission" date="2018-05" db="EMBL/GenBank/DDBJ databases">
        <title>Draft genome of Mucuna pruriens seed.</title>
        <authorList>
            <person name="Nnadi N.E."/>
            <person name="Vos R."/>
            <person name="Hasami M.H."/>
            <person name="Devisetty U.K."/>
            <person name="Aguiy J.C."/>
        </authorList>
    </citation>
    <scope>NUCLEOTIDE SEQUENCE [LARGE SCALE GENOMIC DNA]</scope>
    <source>
        <strain evidence="1">JCA_2017</strain>
    </source>
</reference>
<keyword evidence="2" id="KW-1185">Reference proteome</keyword>
<dbReference type="PANTHER" id="PTHR24559">
    <property type="entry name" value="TRANSPOSON TY3-I GAG-POL POLYPROTEIN"/>
    <property type="match status" value="1"/>
</dbReference>
<evidence type="ECO:0000313" key="1">
    <source>
        <dbReference type="EMBL" id="RDX90746.1"/>
    </source>
</evidence>
<dbReference type="AlphaFoldDB" id="A0A371GJN9"/>
<proteinExistence type="predicted"/>
<sequence>MDNMADNNRTLKELTILDVVYQPWCIRYPKFHGLEGEDPYMHLKVFHIVCSTMRLHGIPENCIKIKTGFPKEMPQGLPPLRGIEHHIDIIKQVETLLEKGWVRKSKSPYVGSVILVPEKDDTWKMCMDCRPINVITVRYRHLMPCLDDLLNELLGAIIFLRINSRTDYHQIKVREGDG</sequence>
<dbReference type="EMBL" id="QJKJ01005299">
    <property type="protein sequence ID" value="RDX90746.1"/>
    <property type="molecule type" value="Genomic_DNA"/>
</dbReference>
<dbReference type="Proteomes" id="UP000257109">
    <property type="component" value="Unassembled WGS sequence"/>
</dbReference>
<dbReference type="InterPro" id="IPR043502">
    <property type="entry name" value="DNA/RNA_pol_sf"/>
</dbReference>
<dbReference type="InterPro" id="IPR053134">
    <property type="entry name" value="RNA-dir_DNA_polymerase"/>
</dbReference>
<gene>
    <name evidence="1" type="ORF">CR513_27366</name>
</gene>
<name>A0A371GJN9_MUCPR</name>
<accession>A0A371GJN9</accession>
<evidence type="ECO:0000313" key="2">
    <source>
        <dbReference type="Proteomes" id="UP000257109"/>
    </source>
</evidence>
<dbReference type="OrthoDB" id="1924993at2759"/>
<dbReference type="Gene3D" id="3.30.70.270">
    <property type="match status" value="1"/>
</dbReference>
<dbReference type="SUPFAM" id="SSF56672">
    <property type="entry name" value="DNA/RNA polymerases"/>
    <property type="match status" value="1"/>
</dbReference>
<evidence type="ECO:0008006" key="3">
    <source>
        <dbReference type="Google" id="ProtNLM"/>
    </source>
</evidence>
<dbReference type="InterPro" id="IPR043128">
    <property type="entry name" value="Rev_trsase/Diguanyl_cyclase"/>
</dbReference>
<feature type="non-terminal residue" evidence="1">
    <location>
        <position position="178"/>
    </location>
</feature>
<dbReference type="STRING" id="157652.A0A371GJN9"/>
<organism evidence="1 2">
    <name type="scientific">Mucuna pruriens</name>
    <name type="common">Velvet bean</name>
    <name type="synonym">Dolichos pruriens</name>
    <dbReference type="NCBI Taxonomy" id="157652"/>
    <lineage>
        <taxon>Eukaryota</taxon>
        <taxon>Viridiplantae</taxon>
        <taxon>Streptophyta</taxon>
        <taxon>Embryophyta</taxon>
        <taxon>Tracheophyta</taxon>
        <taxon>Spermatophyta</taxon>
        <taxon>Magnoliopsida</taxon>
        <taxon>eudicotyledons</taxon>
        <taxon>Gunneridae</taxon>
        <taxon>Pentapetalae</taxon>
        <taxon>rosids</taxon>
        <taxon>fabids</taxon>
        <taxon>Fabales</taxon>
        <taxon>Fabaceae</taxon>
        <taxon>Papilionoideae</taxon>
        <taxon>50 kb inversion clade</taxon>
        <taxon>NPAAA clade</taxon>
        <taxon>indigoferoid/millettioid clade</taxon>
        <taxon>Phaseoleae</taxon>
        <taxon>Mucuna</taxon>
    </lineage>
</organism>
<protein>
    <recommendedName>
        <fullName evidence="3">Reverse transcriptase domain-containing protein</fullName>
    </recommendedName>
</protein>
<comment type="caution">
    <text evidence="1">The sequence shown here is derived from an EMBL/GenBank/DDBJ whole genome shotgun (WGS) entry which is preliminary data.</text>
</comment>
<dbReference type="Gene3D" id="3.10.10.10">
    <property type="entry name" value="HIV Type 1 Reverse Transcriptase, subunit A, domain 1"/>
    <property type="match status" value="1"/>
</dbReference>